<accession>A0A834M5E7</accession>
<dbReference type="AlphaFoldDB" id="A0A834M5E7"/>
<protein>
    <submittedName>
        <fullName evidence="1">Uncharacterized protein</fullName>
    </submittedName>
</protein>
<dbReference type="EMBL" id="JAACXV010014420">
    <property type="protein sequence ID" value="KAF7267450.1"/>
    <property type="molecule type" value="Genomic_DNA"/>
</dbReference>
<dbReference type="OrthoDB" id="412780at2759"/>
<evidence type="ECO:0000313" key="2">
    <source>
        <dbReference type="Proteomes" id="UP000625711"/>
    </source>
</evidence>
<keyword evidence="2" id="KW-1185">Reference proteome</keyword>
<proteinExistence type="predicted"/>
<name>A0A834M5E7_RHYFE</name>
<dbReference type="Proteomes" id="UP000625711">
    <property type="component" value="Unassembled WGS sequence"/>
</dbReference>
<evidence type="ECO:0000313" key="1">
    <source>
        <dbReference type="EMBL" id="KAF7267450.1"/>
    </source>
</evidence>
<organism evidence="1 2">
    <name type="scientific">Rhynchophorus ferrugineus</name>
    <name type="common">Red palm weevil</name>
    <name type="synonym">Curculio ferrugineus</name>
    <dbReference type="NCBI Taxonomy" id="354439"/>
    <lineage>
        <taxon>Eukaryota</taxon>
        <taxon>Metazoa</taxon>
        <taxon>Ecdysozoa</taxon>
        <taxon>Arthropoda</taxon>
        <taxon>Hexapoda</taxon>
        <taxon>Insecta</taxon>
        <taxon>Pterygota</taxon>
        <taxon>Neoptera</taxon>
        <taxon>Endopterygota</taxon>
        <taxon>Coleoptera</taxon>
        <taxon>Polyphaga</taxon>
        <taxon>Cucujiformia</taxon>
        <taxon>Curculionidae</taxon>
        <taxon>Dryophthorinae</taxon>
        <taxon>Rhynchophorus</taxon>
    </lineage>
</organism>
<comment type="caution">
    <text evidence="1">The sequence shown here is derived from an EMBL/GenBank/DDBJ whole genome shotgun (WGS) entry which is preliminary data.</text>
</comment>
<reference evidence="1" key="1">
    <citation type="submission" date="2020-08" db="EMBL/GenBank/DDBJ databases">
        <title>Genome sequencing and assembly of the red palm weevil Rhynchophorus ferrugineus.</title>
        <authorList>
            <person name="Dias G.B."/>
            <person name="Bergman C.M."/>
            <person name="Manee M."/>
        </authorList>
    </citation>
    <scope>NUCLEOTIDE SEQUENCE</scope>
    <source>
        <strain evidence="1">AA-2017</strain>
        <tissue evidence="1">Whole larva</tissue>
    </source>
</reference>
<sequence length="66" mass="7391">MTKIITGHQVNAIALRNGNTVVFGMIFAKDPTVYEEKVYQFTEDGIVAVSTSHLGVTSFVKYKRMH</sequence>
<gene>
    <name evidence="1" type="ORF">GWI33_019325</name>
</gene>